<dbReference type="FunFam" id="3.30.1490.120:FF:000003">
    <property type="entry name" value="DNA-directed RNA polymerase I subunit RPA43"/>
    <property type="match status" value="1"/>
</dbReference>
<evidence type="ECO:0000256" key="3">
    <source>
        <dbReference type="ARBA" id="ARBA00022478"/>
    </source>
</evidence>
<evidence type="ECO:0000256" key="1">
    <source>
        <dbReference type="ARBA" id="ARBA00004604"/>
    </source>
</evidence>
<dbReference type="PANTHER" id="PTHR12709">
    <property type="entry name" value="DNA-DIRECTED RNA POLYMERASE II, III"/>
    <property type="match status" value="1"/>
</dbReference>
<protein>
    <recommendedName>
        <fullName evidence="7">DNA-directed RNA polymerase I subunit RPA43</fullName>
    </recommendedName>
    <alternativeName>
        <fullName evidence="9">DNA-directed RNA polymerase I subunit F</fullName>
    </alternativeName>
    <alternativeName>
        <fullName evidence="8">Twist neighbor protein</fullName>
    </alternativeName>
</protein>
<evidence type="ECO:0000256" key="5">
    <source>
        <dbReference type="ARBA" id="ARBA00023163"/>
    </source>
</evidence>
<keyword evidence="3" id="KW-0240">DNA-directed RNA polymerase</keyword>
<evidence type="ECO:0000256" key="9">
    <source>
        <dbReference type="ARBA" id="ARBA00083123"/>
    </source>
</evidence>
<dbReference type="InterPro" id="IPR045113">
    <property type="entry name" value="Rpb7-like"/>
</dbReference>
<keyword evidence="6" id="KW-0539">Nucleus</keyword>
<evidence type="ECO:0000313" key="12">
    <source>
        <dbReference type="Proteomes" id="UP001431783"/>
    </source>
</evidence>
<evidence type="ECO:0000313" key="11">
    <source>
        <dbReference type="EMBL" id="KAK9882598.1"/>
    </source>
</evidence>
<evidence type="ECO:0000256" key="4">
    <source>
        <dbReference type="ARBA" id="ARBA00022553"/>
    </source>
</evidence>
<dbReference type="Proteomes" id="UP001431783">
    <property type="component" value="Unassembled WGS sequence"/>
</dbReference>
<reference evidence="11 12" key="1">
    <citation type="submission" date="2023-03" db="EMBL/GenBank/DDBJ databases">
        <title>Genome insight into feeding habits of ladybird beetles.</title>
        <authorList>
            <person name="Li H.-S."/>
            <person name="Huang Y.-H."/>
            <person name="Pang H."/>
        </authorList>
    </citation>
    <scope>NUCLEOTIDE SEQUENCE [LARGE SCALE GENOMIC DNA]</scope>
    <source>
        <strain evidence="11">SYSU_2023b</strain>
        <tissue evidence="11">Whole body</tissue>
    </source>
</reference>
<proteinExistence type="inferred from homology"/>
<comment type="similarity">
    <text evidence="2">Belongs to the eukaryotic RPA43 RNA polymerase subunit family.</text>
</comment>
<dbReference type="AlphaFoldDB" id="A0AAW1UN45"/>
<evidence type="ECO:0000256" key="7">
    <source>
        <dbReference type="ARBA" id="ARBA00073455"/>
    </source>
</evidence>
<comment type="caution">
    <text evidence="11">The sequence shown here is derived from an EMBL/GenBank/DDBJ whole genome shotgun (WGS) entry which is preliminary data.</text>
</comment>
<dbReference type="Gene3D" id="3.30.1490.120">
    <property type="entry name" value="RNA polymerase Rpb7-like, N-terminal domain"/>
    <property type="match status" value="1"/>
</dbReference>
<dbReference type="Gene3D" id="2.40.50.1060">
    <property type="match status" value="1"/>
</dbReference>
<dbReference type="EMBL" id="JARQZJ010000078">
    <property type="protein sequence ID" value="KAK9882598.1"/>
    <property type="molecule type" value="Genomic_DNA"/>
</dbReference>
<dbReference type="GO" id="GO:0006352">
    <property type="term" value="P:DNA-templated transcription initiation"/>
    <property type="evidence" value="ECO:0007669"/>
    <property type="project" value="InterPro"/>
</dbReference>
<keyword evidence="5" id="KW-0804">Transcription</keyword>
<dbReference type="InterPro" id="IPR036898">
    <property type="entry name" value="RNA_pol_Rpb7-like_N_sf"/>
</dbReference>
<evidence type="ECO:0000256" key="2">
    <source>
        <dbReference type="ARBA" id="ARBA00005930"/>
    </source>
</evidence>
<accession>A0AAW1UN45</accession>
<comment type="subcellular location">
    <subcellularLocation>
        <location evidence="1">Nucleus</location>
        <location evidence="1">Nucleolus</location>
    </subcellularLocation>
</comment>
<evidence type="ECO:0000256" key="8">
    <source>
        <dbReference type="ARBA" id="ARBA00080323"/>
    </source>
</evidence>
<dbReference type="PANTHER" id="PTHR12709:SF5">
    <property type="entry name" value="DNA-DIRECTED RNA POLYMERASE I SUBUNIT RPA43"/>
    <property type="match status" value="1"/>
</dbReference>
<keyword evidence="12" id="KW-1185">Reference proteome</keyword>
<evidence type="ECO:0000256" key="10">
    <source>
        <dbReference type="SAM" id="MobiDB-lite"/>
    </source>
</evidence>
<gene>
    <name evidence="11" type="ORF">WA026_022226</name>
</gene>
<name>A0AAW1UN45_9CUCU</name>
<evidence type="ECO:0000256" key="6">
    <source>
        <dbReference type="ARBA" id="ARBA00023242"/>
    </source>
</evidence>
<sequence>MCKNTCSAMARYTKQFLLTSKVLQQLVTTENSCVEIENHKRHMTLFPYHLKNVSASIRDILDEDIGKFDKDYDGILLGYKHLKLLTSEGSINYDCCYIHIDIQADFVLFKPAAGKELPAIVTKKSRDHVGCLVYHTFNVSLPKPEGIEHWTGNDVEIGEEVIIKVTYAKLDAKLPYIKGEFLNNISEYTSCIYEKPVNKKLKFDEEDEEIVPKQNFGMKEEIDNSISKKKRKKIDTGVSPLSEDTNVKKKRKVLSQEELNFSVDADLLSITPKKKKKHAQLMENETTGLESENSKSKKKRKLHSVESETSLFEFQKISPKKEKKHSKSKECSNEGM</sequence>
<feature type="region of interest" description="Disordered" evidence="10">
    <location>
        <begin position="273"/>
        <end position="336"/>
    </location>
</feature>
<keyword evidence="4" id="KW-0597">Phosphoprotein</keyword>
<organism evidence="11 12">
    <name type="scientific">Henosepilachna vigintioctopunctata</name>
    <dbReference type="NCBI Taxonomy" id="420089"/>
    <lineage>
        <taxon>Eukaryota</taxon>
        <taxon>Metazoa</taxon>
        <taxon>Ecdysozoa</taxon>
        <taxon>Arthropoda</taxon>
        <taxon>Hexapoda</taxon>
        <taxon>Insecta</taxon>
        <taxon>Pterygota</taxon>
        <taxon>Neoptera</taxon>
        <taxon>Endopterygota</taxon>
        <taxon>Coleoptera</taxon>
        <taxon>Polyphaga</taxon>
        <taxon>Cucujiformia</taxon>
        <taxon>Coccinelloidea</taxon>
        <taxon>Coccinellidae</taxon>
        <taxon>Epilachninae</taxon>
        <taxon>Epilachnini</taxon>
        <taxon>Henosepilachna</taxon>
    </lineage>
</organism>
<dbReference type="GO" id="GO:0006362">
    <property type="term" value="P:transcription elongation by RNA polymerase I"/>
    <property type="evidence" value="ECO:0007669"/>
    <property type="project" value="TreeGrafter"/>
</dbReference>
<dbReference type="GO" id="GO:0005736">
    <property type="term" value="C:RNA polymerase I complex"/>
    <property type="evidence" value="ECO:0007669"/>
    <property type="project" value="TreeGrafter"/>
</dbReference>